<evidence type="ECO:0000313" key="3">
    <source>
        <dbReference type="Proteomes" id="UP000003874"/>
    </source>
</evidence>
<sequence length="91" mass="10609">MIFNQNEIKKLAEGDVRVFTALHQAFFPKIHQFALMLLKDNQDADDVCQIIFTKVWVKRENLSEVTNLDGYLFTLSKNSIIDYLSSKKNKK</sequence>
<dbReference type="Gene3D" id="1.10.1740.10">
    <property type="match status" value="1"/>
</dbReference>
<dbReference type="Proteomes" id="UP000003874">
    <property type="component" value="Unassembled WGS sequence"/>
</dbReference>
<dbReference type="eggNOG" id="COG1595">
    <property type="taxonomic scope" value="Bacteria"/>
</dbReference>
<dbReference type="Pfam" id="PF04542">
    <property type="entry name" value="Sigma70_r2"/>
    <property type="match status" value="1"/>
</dbReference>
<accession>E6MSB8</accession>
<protein>
    <submittedName>
        <fullName evidence="2">Sigma-70 region 2</fullName>
    </submittedName>
</protein>
<dbReference type="AlphaFoldDB" id="E6MSB8"/>
<dbReference type="SUPFAM" id="SSF88946">
    <property type="entry name" value="Sigma2 domain of RNA polymerase sigma factors"/>
    <property type="match status" value="1"/>
</dbReference>
<organism evidence="2 3">
    <name type="scientific">Segatella salivae DSM 15606</name>
    <dbReference type="NCBI Taxonomy" id="888832"/>
    <lineage>
        <taxon>Bacteria</taxon>
        <taxon>Pseudomonadati</taxon>
        <taxon>Bacteroidota</taxon>
        <taxon>Bacteroidia</taxon>
        <taxon>Bacteroidales</taxon>
        <taxon>Prevotellaceae</taxon>
        <taxon>Segatella</taxon>
    </lineage>
</organism>
<comment type="caution">
    <text evidence="2">The sequence shown here is derived from an EMBL/GenBank/DDBJ whole genome shotgun (WGS) entry which is preliminary data.</text>
</comment>
<dbReference type="InterPro" id="IPR013325">
    <property type="entry name" value="RNA_pol_sigma_r2"/>
</dbReference>
<dbReference type="EMBL" id="AEQO01000183">
    <property type="protein sequence ID" value="EFV03465.1"/>
    <property type="molecule type" value="Genomic_DNA"/>
</dbReference>
<evidence type="ECO:0000313" key="2">
    <source>
        <dbReference type="EMBL" id="EFV03465.1"/>
    </source>
</evidence>
<gene>
    <name evidence="2" type="primary">rpoE4</name>
    <name evidence="2" type="ORF">HMPREF9420_2386</name>
</gene>
<dbReference type="HOGENOM" id="CLU_170875_0_0_10"/>
<evidence type="ECO:0000259" key="1">
    <source>
        <dbReference type="Pfam" id="PF04542"/>
    </source>
</evidence>
<name>E6MSB8_9BACT</name>
<proteinExistence type="predicted"/>
<keyword evidence="3" id="KW-1185">Reference proteome</keyword>
<reference evidence="2 3" key="1">
    <citation type="submission" date="2010-12" db="EMBL/GenBank/DDBJ databases">
        <authorList>
            <person name="Muzny D."/>
            <person name="Qin X."/>
            <person name="Deng J."/>
            <person name="Jiang H."/>
            <person name="Liu Y."/>
            <person name="Qu J."/>
            <person name="Song X.-Z."/>
            <person name="Zhang L."/>
            <person name="Thornton R."/>
            <person name="Coyle M."/>
            <person name="Francisco L."/>
            <person name="Jackson L."/>
            <person name="Javaid M."/>
            <person name="Korchina V."/>
            <person name="Kovar C."/>
            <person name="Mata R."/>
            <person name="Mathew T."/>
            <person name="Ngo R."/>
            <person name="Nguyen L."/>
            <person name="Nguyen N."/>
            <person name="Okwuonu G."/>
            <person name="Ongeri F."/>
            <person name="Pham C."/>
            <person name="Simmons D."/>
            <person name="Wilczek-Boney K."/>
            <person name="Hale W."/>
            <person name="Jakkamsetti A."/>
            <person name="Pham P."/>
            <person name="Ruth R."/>
            <person name="San Lucas F."/>
            <person name="Warren J."/>
            <person name="Zhang J."/>
            <person name="Zhao Z."/>
            <person name="Zhou C."/>
            <person name="Zhu D."/>
            <person name="Lee S."/>
            <person name="Bess C."/>
            <person name="Blankenburg K."/>
            <person name="Forbes L."/>
            <person name="Fu Q."/>
            <person name="Gubbala S."/>
            <person name="Hirani K."/>
            <person name="Jayaseelan J.C."/>
            <person name="Lara F."/>
            <person name="Munidasa M."/>
            <person name="Palculict T."/>
            <person name="Patil S."/>
            <person name="Pu L.-L."/>
            <person name="Saada N."/>
            <person name="Tang L."/>
            <person name="Weissenberger G."/>
            <person name="Zhu Y."/>
            <person name="Hemphill L."/>
            <person name="Shang Y."/>
            <person name="Youmans B."/>
            <person name="Ayvaz T."/>
            <person name="Ross M."/>
            <person name="Santibanez J."/>
            <person name="Aqrawi P."/>
            <person name="Gross S."/>
            <person name="Joshi V."/>
            <person name="Fowler G."/>
            <person name="Nazareth L."/>
            <person name="Reid J."/>
            <person name="Worley K."/>
            <person name="Petrosino J."/>
            <person name="Highlander S."/>
            <person name="Gibbs R."/>
        </authorList>
    </citation>
    <scope>NUCLEOTIDE SEQUENCE [LARGE SCALE GENOMIC DNA]</scope>
    <source>
        <strain evidence="2 3">DSM 15606</strain>
    </source>
</reference>
<dbReference type="GO" id="GO:0006352">
    <property type="term" value="P:DNA-templated transcription initiation"/>
    <property type="evidence" value="ECO:0007669"/>
    <property type="project" value="InterPro"/>
</dbReference>
<dbReference type="GO" id="GO:0003700">
    <property type="term" value="F:DNA-binding transcription factor activity"/>
    <property type="evidence" value="ECO:0007669"/>
    <property type="project" value="InterPro"/>
</dbReference>
<dbReference type="InterPro" id="IPR007627">
    <property type="entry name" value="RNA_pol_sigma70_r2"/>
</dbReference>
<dbReference type="RefSeq" id="WP_007135636.1">
    <property type="nucleotide sequence ID" value="NZ_GL629647.1"/>
</dbReference>
<dbReference type="STRING" id="888832.HMPREF9420_2386"/>
<feature type="domain" description="RNA polymerase sigma-70 region 2" evidence="1">
    <location>
        <begin position="24"/>
        <end position="88"/>
    </location>
</feature>